<accession>R0KWJ9</accession>
<keyword evidence="2" id="KW-1185">Reference proteome</keyword>
<protein>
    <submittedName>
        <fullName evidence="1">Uncharacterized protein</fullName>
    </submittedName>
</protein>
<dbReference type="Proteomes" id="UP000296049">
    <property type="component" value="Unassembled WGS sequence"/>
</dbReference>
<name>R0KWJ9_ANAPL</name>
<evidence type="ECO:0000313" key="1">
    <source>
        <dbReference type="EMBL" id="EOA97678.1"/>
    </source>
</evidence>
<proteinExistence type="predicted"/>
<dbReference type="AlphaFoldDB" id="R0KWJ9"/>
<evidence type="ECO:0000313" key="2">
    <source>
        <dbReference type="Proteomes" id="UP000296049"/>
    </source>
</evidence>
<reference evidence="2" key="1">
    <citation type="journal article" date="2013" name="Nat. Genet.">
        <title>The duck genome and transcriptome provide insight into an avian influenza virus reservoir species.</title>
        <authorList>
            <person name="Huang Y."/>
            <person name="Li Y."/>
            <person name="Burt D.W."/>
            <person name="Chen H."/>
            <person name="Zhang Y."/>
            <person name="Qian W."/>
            <person name="Kim H."/>
            <person name="Gan S."/>
            <person name="Zhao Y."/>
            <person name="Li J."/>
            <person name="Yi K."/>
            <person name="Feng H."/>
            <person name="Zhu P."/>
            <person name="Li B."/>
            <person name="Liu Q."/>
            <person name="Fairley S."/>
            <person name="Magor K.E."/>
            <person name="Du Z."/>
            <person name="Hu X."/>
            <person name="Goodman L."/>
            <person name="Tafer H."/>
            <person name="Vignal A."/>
            <person name="Lee T."/>
            <person name="Kim K.W."/>
            <person name="Sheng Z."/>
            <person name="An Y."/>
            <person name="Searle S."/>
            <person name="Herrero J."/>
            <person name="Groenen M.A."/>
            <person name="Crooijmans R.P."/>
            <person name="Faraut T."/>
            <person name="Cai Q."/>
            <person name="Webster R.G."/>
            <person name="Aldridge J.R."/>
            <person name="Warren W.C."/>
            <person name="Bartschat S."/>
            <person name="Kehr S."/>
            <person name="Marz M."/>
            <person name="Stadler P.F."/>
            <person name="Smith J."/>
            <person name="Kraus R.H."/>
            <person name="Zhao Y."/>
            <person name="Ren L."/>
            <person name="Fei J."/>
            <person name="Morisson M."/>
            <person name="Kaiser P."/>
            <person name="Griffin D.K."/>
            <person name="Rao M."/>
            <person name="Pitel F."/>
            <person name="Wang J."/>
            <person name="Li N."/>
        </authorList>
    </citation>
    <scope>NUCLEOTIDE SEQUENCE [LARGE SCALE GENOMIC DNA]</scope>
</reference>
<dbReference type="EMBL" id="KB743630">
    <property type="protein sequence ID" value="EOA97678.1"/>
    <property type="molecule type" value="Genomic_DNA"/>
</dbReference>
<organism evidence="1 2">
    <name type="scientific">Anas platyrhynchos</name>
    <name type="common">Mallard</name>
    <name type="synonym">Anas boschas</name>
    <dbReference type="NCBI Taxonomy" id="8839"/>
    <lineage>
        <taxon>Eukaryota</taxon>
        <taxon>Metazoa</taxon>
        <taxon>Chordata</taxon>
        <taxon>Craniata</taxon>
        <taxon>Vertebrata</taxon>
        <taxon>Euteleostomi</taxon>
        <taxon>Archelosauria</taxon>
        <taxon>Archosauria</taxon>
        <taxon>Dinosauria</taxon>
        <taxon>Saurischia</taxon>
        <taxon>Theropoda</taxon>
        <taxon>Coelurosauria</taxon>
        <taxon>Aves</taxon>
        <taxon>Neognathae</taxon>
        <taxon>Galloanserae</taxon>
        <taxon>Anseriformes</taxon>
        <taxon>Anatidae</taxon>
        <taxon>Anatinae</taxon>
        <taxon>Anas</taxon>
    </lineage>
</organism>
<sequence length="128" mass="14928">MFDGVLLAKAWKHPFRDAEFGFHTQFPNFSTRDLKRSTQLQRRSHFPFLSHIEHKGSNSSSRIQMEVVQFLVWKPYITNIVYRNLEDRQPVPTHLPLASTHSPPGDEEKLMELLEEFSQKFKSPSSGT</sequence>
<gene>
    <name evidence="1" type="ORF">Anapl_16534</name>
</gene>